<dbReference type="InterPro" id="IPR036388">
    <property type="entry name" value="WH-like_DNA-bd_sf"/>
</dbReference>
<gene>
    <name evidence="2" type="ORF">TZ00_16680</name>
</gene>
<name>A0ABR5CCD4_9MICO</name>
<sequence length="174" mass="19665">MDSTLTMLGLLGRSPSHGYDLKSAYDRLFAAARPIAYGQVYSALSRLTRDDFAVLTAEEAGQGPDRKRYEITDKGRDRLRSWLFTPDAPVPGLQSNVYAKTMISLVLGDDAVHLLEIQKSEHLDKMRDITRRKRDADVATLLLCDHALFHIEADLRFIDLTMSRLTELKREALS</sequence>
<accession>A0ABR5CCD4</accession>
<keyword evidence="3" id="KW-1185">Reference proteome</keyword>
<reference evidence="2 3" key="1">
    <citation type="journal article" date="2001" name="Int. J. Syst. Evol. Microbiol.">
        <title>Agreia bicolorata gen. nov., sp. nov., to accommodate actinobacteria isolated from narrow reed grass infected by the nematode Heteroanguina graminophila.</title>
        <authorList>
            <person name="Evtushenko L.I."/>
            <person name="Dorofeeva L.V."/>
            <person name="Dobrovolskaya T.G."/>
            <person name="Streshinskaya G.M."/>
            <person name="Subbotin S.A."/>
            <person name="Tiedje J.M."/>
        </authorList>
    </citation>
    <scope>NUCLEOTIDE SEQUENCE [LARGE SCALE GENOMIC DNA]</scope>
    <source>
        <strain evidence="2 3">VKM Ac-1804</strain>
    </source>
</reference>
<evidence type="ECO:0000313" key="2">
    <source>
        <dbReference type="EMBL" id="KJC63289.1"/>
    </source>
</evidence>
<dbReference type="EMBL" id="JYFC01000008">
    <property type="protein sequence ID" value="KJC63289.1"/>
    <property type="molecule type" value="Genomic_DNA"/>
</dbReference>
<dbReference type="PANTHER" id="PTHR43252">
    <property type="entry name" value="TRANSCRIPTIONAL REGULATOR YQJI"/>
    <property type="match status" value="1"/>
</dbReference>
<dbReference type="Pfam" id="PF03551">
    <property type="entry name" value="PadR"/>
    <property type="match status" value="1"/>
</dbReference>
<dbReference type="InterPro" id="IPR036390">
    <property type="entry name" value="WH_DNA-bd_sf"/>
</dbReference>
<dbReference type="SUPFAM" id="SSF46785">
    <property type="entry name" value="Winged helix' DNA-binding domain"/>
    <property type="match status" value="1"/>
</dbReference>
<evidence type="ECO:0000259" key="1">
    <source>
        <dbReference type="Pfam" id="PF03551"/>
    </source>
</evidence>
<organism evidence="2 3">
    <name type="scientific">Agreia bicolorata</name>
    <dbReference type="NCBI Taxonomy" id="110935"/>
    <lineage>
        <taxon>Bacteria</taxon>
        <taxon>Bacillati</taxon>
        <taxon>Actinomycetota</taxon>
        <taxon>Actinomycetes</taxon>
        <taxon>Micrococcales</taxon>
        <taxon>Microbacteriaceae</taxon>
        <taxon>Agreia</taxon>
    </lineage>
</organism>
<dbReference type="PANTHER" id="PTHR43252:SF6">
    <property type="entry name" value="NEGATIVE TRANSCRIPTION REGULATOR PADR"/>
    <property type="match status" value="1"/>
</dbReference>
<proteinExistence type="predicted"/>
<evidence type="ECO:0000313" key="3">
    <source>
        <dbReference type="Proteomes" id="UP000032503"/>
    </source>
</evidence>
<protein>
    <submittedName>
        <fullName evidence="2">PadR family transcriptional regulator</fullName>
    </submittedName>
</protein>
<feature type="domain" description="Transcription regulator PadR N-terminal" evidence="1">
    <location>
        <begin position="7"/>
        <end position="80"/>
    </location>
</feature>
<dbReference type="Proteomes" id="UP000032503">
    <property type="component" value="Unassembled WGS sequence"/>
</dbReference>
<dbReference type="Gene3D" id="1.10.10.10">
    <property type="entry name" value="Winged helix-like DNA-binding domain superfamily/Winged helix DNA-binding domain"/>
    <property type="match status" value="1"/>
</dbReference>
<comment type="caution">
    <text evidence="2">The sequence shown here is derived from an EMBL/GenBank/DDBJ whole genome shotgun (WGS) entry which is preliminary data.</text>
</comment>
<dbReference type="RefSeq" id="WP_044443407.1">
    <property type="nucleotide sequence ID" value="NZ_JYFC01000008.1"/>
</dbReference>
<dbReference type="InterPro" id="IPR005149">
    <property type="entry name" value="Tscrpt_reg_PadR_N"/>
</dbReference>